<gene>
    <name evidence="7" type="ORF">FALBO_6030</name>
</gene>
<evidence type="ECO:0000256" key="4">
    <source>
        <dbReference type="ARBA" id="ARBA00023163"/>
    </source>
</evidence>
<keyword evidence="4" id="KW-0804">Transcription</keyword>
<dbReference type="GO" id="GO:0003677">
    <property type="term" value="F:DNA binding"/>
    <property type="evidence" value="ECO:0007669"/>
    <property type="project" value="InterPro"/>
</dbReference>
<evidence type="ECO:0000313" key="8">
    <source>
        <dbReference type="Proteomes" id="UP000554235"/>
    </source>
</evidence>
<feature type="non-terminal residue" evidence="7">
    <location>
        <position position="1"/>
    </location>
</feature>
<comment type="caution">
    <text evidence="7">The sequence shown here is derived from an EMBL/GenBank/DDBJ whole genome shotgun (WGS) entry which is preliminary data.</text>
</comment>
<proteinExistence type="predicted"/>
<dbReference type="PANTHER" id="PTHR47338:SF10">
    <property type="entry name" value="TRANSCRIPTION FACTOR DOMAIN-CONTAINING PROTEIN-RELATED"/>
    <property type="match status" value="1"/>
</dbReference>
<feature type="domain" description="Xylanolytic transcriptional activator regulatory" evidence="6">
    <location>
        <begin position="47"/>
        <end position="135"/>
    </location>
</feature>
<dbReference type="InterPro" id="IPR007219">
    <property type="entry name" value="XnlR_reg_dom"/>
</dbReference>
<organism evidence="7 8">
    <name type="scientific">Fusarium albosuccineum</name>
    <dbReference type="NCBI Taxonomy" id="1237068"/>
    <lineage>
        <taxon>Eukaryota</taxon>
        <taxon>Fungi</taxon>
        <taxon>Dikarya</taxon>
        <taxon>Ascomycota</taxon>
        <taxon>Pezizomycotina</taxon>
        <taxon>Sordariomycetes</taxon>
        <taxon>Hypocreomycetidae</taxon>
        <taxon>Hypocreales</taxon>
        <taxon>Nectriaceae</taxon>
        <taxon>Fusarium</taxon>
        <taxon>Fusarium decemcellulare species complex</taxon>
    </lineage>
</organism>
<reference evidence="7 8" key="1">
    <citation type="submission" date="2020-01" db="EMBL/GenBank/DDBJ databases">
        <title>Identification and distribution of gene clusters putatively required for synthesis of sphingolipid metabolism inhibitors in phylogenetically diverse species of the filamentous fungus Fusarium.</title>
        <authorList>
            <person name="Kim H.-S."/>
            <person name="Busman M."/>
            <person name="Brown D.W."/>
            <person name="Divon H."/>
            <person name="Uhlig S."/>
            <person name="Proctor R.H."/>
        </authorList>
    </citation>
    <scope>NUCLEOTIDE SEQUENCE [LARGE SCALE GENOMIC DNA]</scope>
    <source>
        <strain evidence="7 8">NRRL 20459</strain>
    </source>
</reference>
<name>A0A8H4LGI0_9HYPO</name>
<comment type="subcellular location">
    <subcellularLocation>
        <location evidence="1">Nucleus</location>
    </subcellularLocation>
</comment>
<dbReference type="Proteomes" id="UP000554235">
    <property type="component" value="Unassembled WGS sequence"/>
</dbReference>
<evidence type="ECO:0000259" key="6">
    <source>
        <dbReference type="SMART" id="SM00906"/>
    </source>
</evidence>
<dbReference type="Pfam" id="PF04082">
    <property type="entry name" value="Fungal_trans"/>
    <property type="match status" value="1"/>
</dbReference>
<dbReference type="EMBL" id="JAADYS010000790">
    <property type="protein sequence ID" value="KAF4467094.1"/>
    <property type="molecule type" value="Genomic_DNA"/>
</dbReference>
<dbReference type="InterPro" id="IPR050815">
    <property type="entry name" value="TF_fung"/>
</dbReference>
<dbReference type="PANTHER" id="PTHR47338">
    <property type="entry name" value="ZN(II)2CYS6 TRANSCRIPTION FACTOR (EUROFUNG)-RELATED"/>
    <property type="match status" value="1"/>
</dbReference>
<dbReference type="GO" id="GO:0008270">
    <property type="term" value="F:zinc ion binding"/>
    <property type="evidence" value="ECO:0007669"/>
    <property type="project" value="InterPro"/>
</dbReference>
<keyword evidence="2" id="KW-0479">Metal-binding</keyword>
<dbReference type="GO" id="GO:0005634">
    <property type="term" value="C:nucleus"/>
    <property type="evidence" value="ECO:0007669"/>
    <property type="project" value="UniProtKB-SubCell"/>
</dbReference>
<dbReference type="GO" id="GO:0000981">
    <property type="term" value="F:DNA-binding transcription factor activity, RNA polymerase II-specific"/>
    <property type="evidence" value="ECO:0007669"/>
    <property type="project" value="InterPro"/>
</dbReference>
<dbReference type="AlphaFoldDB" id="A0A8H4LGI0"/>
<dbReference type="GO" id="GO:0006351">
    <property type="term" value="P:DNA-templated transcription"/>
    <property type="evidence" value="ECO:0007669"/>
    <property type="project" value="InterPro"/>
</dbReference>
<keyword evidence="8" id="KW-1185">Reference proteome</keyword>
<sequence>EIYAITRKHLNTCEMDDIGESFANLNVLQALLFLLRYEIMASQLTRAWMTLGRAIRLASVLNLQKLDSSVPAHENVPGLHVVLPLTADPVLLEERRRAFWCLFILETYVKTRSGMPCQLGQPSSQTEGFWDGYFSLTKLIEEHSRKMDPHLAHDAACRDPIALTTQLSLRAVEISFHAAAADKGKKQGFSLLMIAQNELSCKAAAESILETVKTVWASQKVERNLFTLQATFTAWPIAVAINTLVKSTMETQRHPTPQVIHDLRQLCTVLEHVEKDGNHWRVFTADAQAEVQKWALSLEGDM</sequence>
<evidence type="ECO:0000256" key="3">
    <source>
        <dbReference type="ARBA" id="ARBA00023015"/>
    </source>
</evidence>
<evidence type="ECO:0000256" key="2">
    <source>
        <dbReference type="ARBA" id="ARBA00022723"/>
    </source>
</evidence>
<dbReference type="SMART" id="SM00906">
    <property type="entry name" value="Fungal_trans"/>
    <property type="match status" value="1"/>
</dbReference>
<evidence type="ECO:0000256" key="1">
    <source>
        <dbReference type="ARBA" id="ARBA00004123"/>
    </source>
</evidence>
<dbReference type="CDD" id="cd12148">
    <property type="entry name" value="fungal_TF_MHR"/>
    <property type="match status" value="1"/>
</dbReference>
<accession>A0A8H4LGI0</accession>
<keyword evidence="3" id="KW-0805">Transcription regulation</keyword>
<evidence type="ECO:0000313" key="7">
    <source>
        <dbReference type="EMBL" id="KAF4467094.1"/>
    </source>
</evidence>
<evidence type="ECO:0000256" key="5">
    <source>
        <dbReference type="ARBA" id="ARBA00023242"/>
    </source>
</evidence>
<protein>
    <submittedName>
        <fullName evidence="7">Transcription factor</fullName>
    </submittedName>
</protein>
<keyword evidence="5" id="KW-0539">Nucleus</keyword>
<dbReference type="OrthoDB" id="4356994at2759"/>